<feature type="compositionally biased region" description="Low complexity" evidence="5">
    <location>
        <begin position="552"/>
        <end position="563"/>
    </location>
</feature>
<sequence length="709" mass="78906">MACACCLMVITGFVASTESYLPPGASLWRKVIQCGFALILSQGCLSYVSFYLYRLIFPPEGIHKGPCSELPFIDAKRFGMATICAWHLFPVVWVLAALQLVTVEQESMLYTLCDTYAKVMCTTVVVHGAEATYEQRNVRKLALEKWHASRLLQQESQFVSHVFHQVRNPYNGIVGHINCATSLLDDAANLNDAQILEWLAEQEPLEAIRNDINMAKGCAKHMNQILNNLLDLKKTEEGKMVLVLDRTDLNALCFDAVAACQCERTEEFESEVRVMYSLATTTTATEERRRREGVSAQQQQQRTRVPLIVLADSVRIRQILNNLLHDTIQRMVNGVIQLQLTQLRSEKDDEVVVRFEIRDKSDASVNGGQRNVHPSELGLVVAQHLVRLHGGEIRVDDDDPKCVVYFTLTFKAVVADSPAINGTRARPVSHVIGAHGGLTSNTYFLCDNPDKRGGPDSTDPRGESWAADDTALKGALPRDLRCLLVTNAMDQSENCQNLADHLTTMEPFKGLGWQVLRGGVTEARHMLSRHSDTSYDMIIMDERVSREDRDLSSASSSSASSSSSRRHRAPHYDHDDDDVDGATAAATVERTEKETKPTEEGRMGPDTPVVIMASEKMMRGIMAASTAPVPKEYDGAGPSSLPTAATAVAERSQLEEEQQHVMVMAQALRSLAREVVEGFNERKRKATTTVPPFTQSEKWRPKSKRHRVK</sequence>
<comment type="catalytic activity">
    <reaction evidence="1">
        <text>ATP + protein L-histidine = ADP + protein N-phospho-L-histidine.</text>
        <dbReference type="EC" id="2.7.13.3"/>
    </reaction>
</comment>
<dbReference type="EMBL" id="HBGS01031301">
    <property type="protein sequence ID" value="CAD9430911.1"/>
    <property type="molecule type" value="Transcribed_RNA"/>
</dbReference>
<dbReference type="CDD" id="cd00082">
    <property type="entry name" value="HisKA"/>
    <property type="match status" value="1"/>
</dbReference>
<reference evidence="8" key="1">
    <citation type="submission" date="2021-01" db="EMBL/GenBank/DDBJ databases">
        <authorList>
            <person name="Corre E."/>
            <person name="Pelletier E."/>
            <person name="Niang G."/>
            <person name="Scheremetjew M."/>
            <person name="Finn R."/>
            <person name="Kale V."/>
            <person name="Holt S."/>
            <person name="Cochrane G."/>
            <person name="Meng A."/>
            <person name="Brown T."/>
            <person name="Cohen L."/>
        </authorList>
    </citation>
    <scope>NUCLEOTIDE SEQUENCE</scope>
    <source>
        <strain evidence="8">CCMP1381</strain>
    </source>
</reference>
<dbReference type="PROSITE" id="PS50109">
    <property type="entry name" value="HIS_KIN"/>
    <property type="match status" value="1"/>
</dbReference>
<dbReference type="SMART" id="SM00388">
    <property type="entry name" value="HisKA"/>
    <property type="match status" value="1"/>
</dbReference>
<dbReference type="SUPFAM" id="SSF47384">
    <property type="entry name" value="Homodimeric domain of signal transducing histidine kinase"/>
    <property type="match status" value="1"/>
</dbReference>
<feature type="region of interest" description="Disordered" evidence="5">
    <location>
        <begin position="587"/>
        <end position="606"/>
    </location>
</feature>
<evidence type="ECO:0000256" key="2">
    <source>
        <dbReference type="ARBA" id="ARBA00012438"/>
    </source>
</evidence>
<dbReference type="InterPro" id="IPR036097">
    <property type="entry name" value="HisK_dim/P_sf"/>
</dbReference>
<evidence type="ECO:0000259" key="7">
    <source>
        <dbReference type="PROSITE" id="PS50109"/>
    </source>
</evidence>
<evidence type="ECO:0000256" key="3">
    <source>
        <dbReference type="ARBA" id="ARBA00022679"/>
    </source>
</evidence>
<protein>
    <recommendedName>
        <fullName evidence="2">histidine kinase</fullName>
        <ecNumber evidence="2">2.7.13.3</ecNumber>
    </recommendedName>
</protein>
<feature type="signal peptide" evidence="6">
    <location>
        <begin position="1"/>
        <end position="19"/>
    </location>
</feature>
<dbReference type="EC" id="2.7.13.3" evidence="2"/>
<evidence type="ECO:0000256" key="5">
    <source>
        <dbReference type="SAM" id="MobiDB-lite"/>
    </source>
</evidence>
<feature type="compositionally biased region" description="Basic and acidic residues" evidence="5">
    <location>
        <begin position="589"/>
        <end position="603"/>
    </location>
</feature>
<organism evidence="8">
    <name type="scientific">Octactis speculum</name>
    <dbReference type="NCBI Taxonomy" id="3111310"/>
    <lineage>
        <taxon>Eukaryota</taxon>
        <taxon>Sar</taxon>
        <taxon>Stramenopiles</taxon>
        <taxon>Ochrophyta</taxon>
        <taxon>Dictyochophyceae</taxon>
        <taxon>Dictyochales</taxon>
        <taxon>Dictyochaceae</taxon>
        <taxon>Octactis</taxon>
    </lineage>
</organism>
<dbReference type="PANTHER" id="PTHR43047">
    <property type="entry name" value="TWO-COMPONENT HISTIDINE PROTEIN KINASE"/>
    <property type="match status" value="1"/>
</dbReference>
<dbReference type="AlphaFoldDB" id="A0A7S2CNW1"/>
<name>A0A7S2CNW1_9STRA</name>
<feature type="chain" id="PRO_5031431454" description="histidine kinase" evidence="6">
    <location>
        <begin position="20"/>
        <end position="709"/>
    </location>
</feature>
<evidence type="ECO:0000256" key="1">
    <source>
        <dbReference type="ARBA" id="ARBA00000085"/>
    </source>
</evidence>
<dbReference type="Gene3D" id="1.10.287.130">
    <property type="match status" value="1"/>
</dbReference>
<dbReference type="SUPFAM" id="SSF81321">
    <property type="entry name" value="Family A G protein-coupled receptor-like"/>
    <property type="match status" value="1"/>
</dbReference>
<accession>A0A7S2CNW1</accession>
<dbReference type="SUPFAM" id="SSF55874">
    <property type="entry name" value="ATPase domain of HSP90 chaperone/DNA topoisomerase II/histidine kinase"/>
    <property type="match status" value="1"/>
</dbReference>
<keyword evidence="6" id="KW-0732">Signal</keyword>
<feature type="domain" description="Histidine kinase" evidence="7">
    <location>
        <begin position="161"/>
        <end position="414"/>
    </location>
</feature>
<evidence type="ECO:0000256" key="4">
    <source>
        <dbReference type="ARBA" id="ARBA00022777"/>
    </source>
</evidence>
<evidence type="ECO:0000313" key="8">
    <source>
        <dbReference type="EMBL" id="CAD9430911.1"/>
    </source>
</evidence>
<dbReference type="InterPro" id="IPR003661">
    <property type="entry name" value="HisK_dim/P_dom"/>
</dbReference>
<dbReference type="Gene3D" id="1.20.1070.10">
    <property type="entry name" value="Rhodopsin 7-helix transmembrane proteins"/>
    <property type="match status" value="1"/>
</dbReference>
<evidence type="ECO:0000256" key="6">
    <source>
        <dbReference type="SAM" id="SignalP"/>
    </source>
</evidence>
<keyword evidence="3" id="KW-0808">Transferase</keyword>
<feature type="compositionally biased region" description="Polar residues" evidence="5">
    <location>
        <begin position="687"/>
        <end position="696"/>
    </location>
</feature>
<feature type="region of interest" description="Disordered" evidence="5">
    <location>
        <begin position="546"/>
        <end position="580"/>
    </location>
</feature>
<proteinExistence type="predicted"/>
<feature type="region of interest" description="Disordered" evidence="5">
    <location>
        <begin position="681"/>
        <end position="709"/>
    </location>
</feature>
<keyword evidence="4" id="KW-0418">Kinase</keyword>
<dbReference type="GO" id="GO:0000155">
    <property type="term" value="F:phosphorelay sensor kinase activity"/>
    <property type="evidence" value="ECO:0007669"/>
    <property type="project" value="InterPro"/>
</dbReference>
<gene>
    <name evidence="8" type="ORF">DSPE1174_LOCUS15993</name>
</gene>
<dbReference type="Gene3D" id="3.30.565.10">
    <property type="entry name" value="Histidine kinase-like ATPase, C-terminal domain"/>
    <property type="match status" value="1"/>
</dbReference>
<dbReference type="InterPro" id="IPR005467">
    <property type="entry name" value="His_kinase_dom"/>
</dbReference>
<dbReference type="InterPro" id="IPR036890">
    <property type="entry name" value="HATPase_C_sf"/>
</dbReference>